<dbReference type="OrthoDB" id="10254665at2759"/>
<organism evidence="8 9">
    <name type="scientific">Ganoderma sinense ZZ0214-1</name>
    <dbReference type="NCBI Taxonomy" id="1077348"/>
    <lineage>
        <taxon>Eukaryota</taxon>
        <taxon>Fungi</taxon>
        <taxon>Dikarya</taxon>
        <taxon>Basidiomycota</taxon>
        <taxon>Agaricomycotina</taxon>
        <taxon>Agaricomycetes</taxon>
        <taxon>Polyporales</taxon>
        <taxon>Polyporaceae</taxon>
        <taxon>Ganoderma</taxon>
    </lineage>
</organism>
<dbReference type="Gene3D" id="3.40.50.150">
    <property type="entry name" value="Vaccinia Virus protein VP39"/>
    <property type="match status" value="1"/>
</dbReference>
<evidence type="ECO:0000313" key="8">
    <source>
        <dbReference type="EMBL" id="PIL31362.1"/>
    </source>
</evidence>
<reference evidence="8 9" key="1">
    <citation type="journal article" date="2015" name="Sci. Rep.">
        <title>Chromosome-level genome map provides insights into diverse defense mechanisms in the medicinal fungus Ganoderma sinense.</title>
        <authorList>
            <person name="Zhu Y."/>
            <person name="Xu J."/>
            <person name="Sun C."/>
            <person name="Zhou S."/>
            <person name="Xu H."/>
            <person name="Nelson D.R."/>
            <person name="Qian J."/>
            <person name="Song J."/>
            <person name="Luo H."/>
            <person name="Xiang L."/>
            <person name="Li Y."/>
            <person name="Xu Z."/>
            <person name="Ji A."/>
            <person name="Wang L."/>
            <person name="Lu S."/>
            <person name="Hayward A."/>
            <person name="Sun W."/>
            <person name="Li X."/>
            <person name="Schwartz D.C."/>
            <person name="Wang Y."/>
            <person name="Chen S."/>
        </authorList>
    </citation>
    <scope>NUCLEOTIDE SEQUENCE [LARGE SCALE GENOMIC DNA]</scope>
    <source>
        <strain evidence="8 9">ZZ0214-1</strain>
    </source>
</reference>
<name>A0A2G8SC93_9APHY</name>
<dbReference type="InterPro" id="IPR029063">
    <property type="entry name" value="SAM-dependent_MTases_sf"/>
</dbReference>
<dbReference type="AlphaFoldDB" id="A0A2G8SC93"/>
<evidence type="ECO:0000256" key="5">
    <source>
        <dbReference type="ARBA" id="ARBA00023242"/>
    </source>
</evidence>
<accession>A0A2G8SC93</accession>
<dbReference type="Pfam" id="PF04189">
    <property type="entry name" value="Gcd10p"/>
    <property type="match status" value="1"/>
</dbReference>
<gene>
    <name evidence="8" type="ORF">GSI_06061</name>
</gene>
<dbReference type="EMBL" id="AYKW01000012">
    <property type="protein sequence ID" value="PIL31362.1"/>
    <property type="molecule type" value="Genomic_DNA"/>
</dbReference>
<evidence type="ECO:0000313" key="9">
    <source>
        <dbReference type="Proteomes" id="UP000230002"/>
    </source>
</evidence>
<dbReference type="Gene3D" id="3.10.330.20">
    <property type="match status" value="1"/>
</dbReference>
<dbReference type="STRING" id="1077348.A0A2G8SC93"/>
<dbReference type="InterPro" id="IPR017423">
    <property type="entry name" value="TRM6"/>
</dbReference>
<evidence type="ECO:0000256" key="6">
    <source>
        <dbReference type="ARBA" id="ARBA00032319"/>
    </source>
</evidence>
<protein>
    <recommendedName>
        <fullName evidence="3">tRNA (adenine(58)-N(1))-methyltransferase non-catalytic subunit TRM6</fullName>
    </recommendedName>
    <alternativeName>
        <fullName evidence="6">tRNA(m1A58)-methyltransferase subunit TRM6</fullName>
    </alternativeName>
</protein>
<comment type="caution">
    <text evidence="8">The sequence shown here is derived from an EMBL/GenBank/DDBJ whole genome shotgun (WGS) entry which is preliminary data.</text>
</comment>
<evidence type="ECO:0000256" key="4">
    <source>
        <dbReference type="ARBA" id="ARBA00022694"/>
    </source>
</evidence>
<evidence type="ECO:0000256" key="3">
    <source>
        <dbReference type="ARBA" id="ARBA00021704"/>
    </source>
</evidence>
<comment type="subcellular location">
    <subcellularLocation>
        <location evidence="1">Nucleus</location>
    </subcellularLocation>
</comment>
<comment type="similarity">
    <text evidence="2">Belongs to the TRM6/GCD10 family.</text>
</comment>
<dbReference type="Proteomes" id="UP000230002">
    <property type="component" value="Unassembled WGS sequence"/>
</dbReference>
<evidence type="ECO:0000256" key="7">
    <source>
        <dbReference type="SAM" id="MobiDB-lite"/>
    </source>
</evidence>
<proteinExistence type="inferred from homology"/>
<dbReference type="PANTHER" id="PTHR12945">
    <property type="entry name" value="TRANSLATION INITIATION FACTOR EIF3-RELATED"/>
    <property type="match status" value="1"/>
</dbReference>
<dbReference type="GO" id="GO:0005634">
    <property type="term" value="C:nucleus"/>
    <property type="evidence" value="ECO:0007669"/>
    <property type="project" value="UniProtKB-SubCell"/>
</dbReference>
<keyword evidence="9" id="KW-1185">Reference proteome</keyword>
<dbReference type="PANTHER" id="PTHR12945:SF0">
    <property type="entry name" value="TRNA (ADENINE(58)-N(1))-METHYLTRANSFERASE NON-CATALYTIC SUBUNIT TRM6"/>
    <property type="match status" value="1"/>
</dbReference>
<evidence type="ECO:0000256" key="2">
    <source>
        <dbReference type="ARBA" id="ARBA00008320"/>
    </source>
</evidence>
<dbReference type="GO" id="GO:0031515">
    <property type="term" value="C:tRNA (m1A) methyltransferase complex"/>
    <property type="evidence" value="ECO:0007669"/>
    <property type="project" value="InterPro"/>
</dbReference>
<evidence type="ECO:0000256" key="1">
    <source>
        <dbReference type="ARBA" id="ARBA00004123"/>
    </source>
</evidence>
<keyword evidence="5" id="KW-0539">Nucleus</keyword>
<feature type="region of interest" description="Disordered" evidence="7">
    <location>
        <begin position="451"/>
        <end position="482"/>
    </location>
</feature>
<sequence length="515" mass="57359">MELNENWAGAGEEHLIWISSPVLVFSFRPMDVGEGPSQSQLPSHHAPNTRDEAIQLGHTVLLKIPSGDIRTIKLESNASINLGKFGSFPTTELVGQPFGLTYEIVDKKLKVLPPRPMQEVEDTDATNELINDGQFVQPLTLEEIETLKKSGLHASEIIKKQIEQHANYSLKTEYSKEKYKKRKEMKYSKSFSVVEPTMFNVCEYWFNKDQNRLRDIRPDSLAQMLNLANVRPGGRYLVVDDASGVVVSAVLDRLGGQGRLITICDVDSPPAYPVMTQMNFRKEVTNIMSSLNWATADEDYTPILASSEPSSGKFKSDGQKTRLSKRKVTSDLLMQTREELFAGEFDGLLAATQYDPYSILEKVFPYLGGSASIVVHSPYIQVVTNLQNQLRDRPGYLGPAVSEGFLRRYQVLPGRTHPMMNASGSGGFILHVIKIYDDETAVSVMQHRHRKRAKLESEEASAAATPDEAKDGDAQTATASTTNVATEDVDMRTFWNIAGNIVMEAFRRGPVPVKV</sequence>
<dbReference type="GO" id="GO:0030488">
    <property type="term" value="P:tRNA methylation"/>
    <property type="evidence" value="ECO:0007669"/>
    <property type="project" value="InterPro"/>
</dbReference>
<keyword evidence="4" id="KW-0819">tRNA processing</keyword>